<proteinExistence type="predicted"/>
<dbReference type="EMBL" id="JALNTZ010000008">
    <property type="protein sequence ID" value="KAJ3644077.1"/>
    <property type="molecule type" value="Genomic_DNA"/>
</dbReference>
<reference evidence="1" key="1">
    <citation type="journal article" date="2023" name="G3 (Bethesda)">
        <title>Whole genome assemblies of Zophobas morio and Tenebrio molitor.</title>
        <authorList>
            <person name="Kaur S."/>
            <person name="Stinson S.A."/>
            <person name="diCenzo G.C."/>
        </authorList>
    </citation>
    <scope>NUCLEOTIDE SEQUENCE</scope>
    <source>
        <strain evidence="1">QUZm001</strain>
    </source>
</reference>
<protein>
    <submittedName>
        <fullName evidence="1">Uncharacterized protein</fullName>
    </submittedName>
</protein>
<name>A0AA38M680_9CUCU</name>
<comment type="caution">
    <text evidence="1">The sequence shown here is derived from an EMBL/GenBank/DDBJ whole genome shotgun (WGS) entry which is preliminary data.</text>
</comment>
<sequence length="119" mass="14069">MQTKNLLSFIQHKKGCSRIPRIMQYKDRVLNTPTEIVNGFSEYSKSVYAPHNNILSNEISIDRNTNFYCCYQEVFQALKQPDWRLTFLEELMLRYDGTTKRNALTSCRCFKVIKSIINF</sequence>
<evidence type="ECO:0000313" key="1">
    <source>
        <dbReference type="EMBL" id="KAJ3644077.1"/>
    </source>
</evidence>
<dbReference type="Proteomes" id="UP001168821">
    <property type="component" value="Unassembled WGS sequence"/>
</dbReference>
<organism evidence="1 2">
    <name type="scientific">Zophobas morio</name>
    <dbReference type="NCBI Taxonomy" id="2755281"/>
    <lineage>
        <taxon>Eukaryota</taxon>
        <taxon>Metazoa</taxon>
        <taxon>Ecdysozoa</taxon>
        <taxon>Arthropoda</taxon>
        <taxon>Hexapoda</taxon>
        <taxon>Insecta</taxon>
        <taxon>Pterygota</taxon>
        <taxon>Neoptera</taxon>
        <taxon>Endopterygota</taxon>
        <taxon>Coleoptera</taxon>
        <taxon>Polyphaga</taxon>
        <taxon>Cucujiformia</taxon>
        <taxon>Tenebrionidae</taxon>
        <taxon>Zophobas</taxon>
    </lineage>
</organism>
<dbReference type="AlphaFoldDB" id="A0AA38M680"/>
<gene>
    <name evidence="1" type="ORF">Zmor_026750</name>
</gene>
<keyword evidence="2" id="KW-1185">Reference proteome</keyword>
<accession>A0AA38M680</accession>
<evidence type="ECO:0000313" key="2">
    <source>
        <dbReference type="Proteomes" id="UP001168821"/>
    </source>
</evidence>